<evidence type="ECO:0000259" key="4">
    <source>
        <dbReference type="PROSITE" id="PS51175"/>
    </source>
</evidence>
<dbReference type="CDD" id="cd08023">
    <property type="entry name" value="GH16_laminarinase_like"/>
    <property type="match status" value="1"/>
</dbReference>
<comment type="caution">
    <text evidence="6">The sequence shown here is derived from an EMBL/GenBank/DDBJ whole genome shotgun (WGS) entry which is preliminary data.</text>
</comment>
<evidence type="ECO:0000259" key="5">
    <source>
        <dbReference type="PROSITE" id="PS51762"/>
    </source>
</evidence>
<evidence type="ECO:0000256" key="2">
    <source>
        <dbReference type="ARBA" id="ARBA00022729"/>
    </source>
</evidence>
<dbReference type="InterPro" id="IPR006584">
    <property type="entry name" value="Cellulose-bd_IV"/>
</dbReference>
<dbReference type="SUPFAM" id="SSF49899">
    <property type="entry name" value="Concanavalin A-like lectins/glucanases"/>
    <property type="match status" value="1"/>
</dbReference>
<keyword evidence="2 3" id="KW-0732">Signal</keyword>
<dbReference type="InterPro" id="IPR000757">
    <property type="entry name" value="Beta-glucanase-like"/>
</dbReference>
<dbReference type="PROSITE" id="PS51175">
    <property type="entry name" value="CBM6"/>
    <property type="match status" value="1"/>
</dbReference>
<evidence type="ECO:0000313" key="7">
    <source>
        <dbReference type="Proteomes" id="UP001199044"/>
    </source>
</evidence>
<feature type="signal peptide" evidence="3">
    <location>
        <begin position="1"/>
        <end position="22"/>
    </location>
</feature>
<dbReference type="Pfam" id="PF03422">
    <property type="entry name" value="CBM_6"/>
    <property type="match status" value="1"/>
</dbReference>
<dbReference type="Pfam" id="PF00722">
    <property type="entry name" value="Glyco_hydro_16"/>
    <property type="match status" value="1"/>
</dbReference>
<dbReference type="PANTHER" id="PTHR10963:SF55">
    <property type="entry name" value="GLYCOSIDE HYDROLASE FAMILY 16 PROTEIN"/>
    <property type="match status" value="1"/>
</dbReference>
<evidence type="ECO:0000256" key="3">
    <source>
        <dbReference type="SAM" id="SignalP"/>
    </source>
</evidence>
<dbReference type="PANTHER" id="PTHR10963">
    <property type="entry name" value="GLYCOSYL HYDROLASE-RELATED"/>
    <property type="match status" value="1"/>
</dbReference>
<feature type="domain" description="GH16" evidence="5">
    <location>
        <begin position="23"/>
        <end position="255"/>
    </location>
</feature>
<name>A0ABS7YN04_9VIBR</name>
<dbReference type="RefSeq" id="WP_225250670.1">
    <property type="nucleotide sequence ID" value="NZ_JAIWIU010000069.1"/>
</dbReference>
<feature type="domain" description="CBM6" evidence="4">
    <location>
        <begin position="271"/>
        <end position="393"/>
    </location>
</feature>
<evidence type="ECO:0000256" key="1">
    <source>
        <dbReference type="ARBA" id="ARBA00006865"/>
    </source>
</evidence>
<accession>A0ABS7YN04</accession>
<dbReference type="EMBL" id="JAIWIU010000069">
    <property type="protein sequence ID" value="MCA2016738.1"/>
    <property type="molecule type" value="Genomic_DNA"/>
</dbReference>
<dbReference type="Gene3D" id="2.60.120.200">
    <property type="match status" value="1"/>
</dbReference>
<reference evidence="7" key="1">
    <citation type="submission" date="2023-07" db="EMBL/GenBank/DDBJ databases">
        <title>Molecular identification of indigenous halophilic bacteria isolated from red sea cost, biodegradation of synthetic dyes and assessment of degraded metabolite toxicity.</title>
        <authorList>
            <person name="Chaieb K."/>
            <person name="Altayb H.N."/>
        </authorList>
    </citation>
    <scope>NUCLEOTIDE SEQUENCE [LARGE SCALE GENOMIC DNA]</scope>
    <source>
        <strain evidence="7">K20</strain>
    </source>
</reference>
<keyword evidence="7" id="KW-1185">Reference proteome</keyword>
<gene>
    <name evidence="6" type="ORF">LDJ79_11495</name>
</gene>
<organism evidence="6 7">
    <name type="scientific">Vibrio tritonius</name>
    <dbReference type="NCBI Taxonomy" id="1435069"/>
    <lineage>
        <taxon>Bacteria</taxon>
        <taxon>Pseudomonadati</taxon>
        <taxon>Pseudomonadota</taxon>
        <taxon>Gammaproteobacteria</taxon>
        <taxon>Vibrionales</taxon>
        <taxon>Vibrionaceae</taxon>
        <taxon>Vibrio</taxon>
    </lineage>
</organism>
<dbReference type="InterPro" id="IPR050546">
    <property type="entry name" value="Glycosyl_Hydrlase_16"/>
</dbReference>
<evidence type="ECO:0000313" key="6">
    <source>
        <dbReference type="EMBL" id="MCA2016738.1"/>
    </source>
</evidence>
<protein>
    <submittedName>
        <fullName evidence="6">Family 16 glycosylhydrolase</fullName>
    </submittedName>
</protein>
<dbReference type="Gene3D" id="2.60.120.260">
    <property type="entry name" value="Galactose-binding domain-like"/>
    <property type="match status" value="1"/>
</dbReference>
<dbReference type="InterPro" id="IPR008979">
    <property type="entry name" value="Galactose-bd-like_sf"/>
</dbReference>
<dbReference type="Proteomes" id="UP001199044">
    <property type="component" value="Unassembled WGS sequence"/>
</dbReference>
<proteinExistence type="inferred from homology"/>
<sequence length="395" mass="43293">MKHNKAAIILLAGLGASFSANSADWQLVWDDEFTDSVGSSWTFETGNGSSGWGNNELEYYLAENATVENGNLVITAKKESTGGYSYTSARMNTSGSQSFKYGKIEARIKLPTGTGLWPAFWMLGSNMGSVGWPYSGEIDIMERINTENVVYGTVHWWANLHASYSGTSTALDMSQYHVYTVEWDASMMKWYVDGVLFHEMSILNNVGDTDEFHKEFYLLLNLAVGGNWPGFTVDDSVLPAKMYVDYVRVYQDSLNTASTHTGTANSTMFSTQVEAENYANMSGVTTESTSDMDGGSDVSSFDTGDWVAYSNITLPTSGKYQIEYRVASTNSAARLSLDYNAGANVVGYVDLGSTGGTQTWQTITQEVTLNAGSYNFGIYAQTGGFSLNWMRITKL</sequence>
<dbReference type="CDD" id="cd04080">
    <property type="entry name" value="CBM6_cellulase-like"/>
    <property type="match status" value="1"/>
</dbReference>
<dbReference type="InterPro" id="IPR005084">
    <property type="entry name" value="CBM6"/>
</dbReference>
<dbReference type="InterPro" id="IPR013320">
    <property type="entry name" value="ConA-like_dom_sf"/>
</dbReference>
<comment type="similarity">
    <text evidence="1">Belongs to the glycosyl hydrolase 16 family.</text>
</comment>
<feature type="chain" id="PRO_5046033291" evidence="3">
    <location>
        <begin position="23"/>
        <end position="395"/>
    </location>
</feature>
<dbReference type="SMART" id="SM00606">
    <property type="entry name" value="CBD_IV"/>
    <property type="match status" value="1"/>
</dbReference>
<dbReference type="PROSITE" id="PS51762">
    <property type="entry name" value="GH16_2"/>
    <property type="match status" value="1"/>
</dbReference>
<dbReference type="SUPFAM" id="SSF49785">
    <property type="entry name" value="Galactose-binding domain-like"/>
    <property type="match status" value="1"/>
</dbReference>